<accession>A0A1L8RJI6</accession>
<protein>
    <submittedName>
        <fullName evidence="1">Uncharacterized protein</fullName>
    </submittedName>
</protein>
<evidence type="ECO:0000313" key="2">
    <source>
        <dbReference type="Proteomes" id="UP000181884"/>
    </source>
</evidence>
<sequence>MARTVRYSKDYLLIRAQDFLLQFSPEEYTIRKFARFAGCSTQPVYKQFSSFEELMRQAMERQGSHHFFSIIQEGQVPCEYDWFVYYAQMLTSHRDGNWGEMKNNPNFLEIAKRIACSSYYKLQIFDASERFPFVWAQILAYASHCNFSDSGQEQLLPHYYHLIKKVKIETVATSREISS</sequence>
<dbReference type="RefSeq" id="WP_067391578.1">
    <property type="nucleotide sequence ID" value="NZ_JXKH01000001.1"/>
</dbReference>
<dbReference type="STRING" id="214095.RU97_GL000162"/>
<proteinExistence type="predicted"/>
<gene>
    <name evidence="1" type="ORF">RU97_GL000162</name>
</gene>
<dbReference type="Proteomes" id="UP000181884">
    <property type="component" value="Unassembled WGS sequence"/>
</dbReference>
<dbReference type="InterPro" id="IPR009057">
    <property type="entry name" value="Homeodomain-like_sf"/>
</dbReference>
<keyword evidence="2" id="KW-1185">Reference proteome</keyword>
<comment type="caution">
    <text evidence="1">The sequence shown here is derived from an EMBL/GenBank/DDBJ whole genome shotgun (WGS) entry which is preliminary data.</text>
</comment>
<evidence type="ECO:0000313" key="1">
    <source>
        <dbReference type="EMBL" id="OJG19929.1"/>
    </source>
</evidence>
<name>A0A1L8RJI6_9ENTE</name>
<dbReference type="AlphaFoldDB" id="A0A1L8RJI6"/>
<organism evidence="1 2">
    <name type="scientific">Enterococcus canis</name>
    <dbReference type="NCBI Taxonomy" id="214095"/>
    <lineage>
        <taxon>Bacteria</taxon>
        <taxon>Bacillati</taxon>
        <taxon>Bacillota</taxon>
        <taxon>Bacilli</taxon>
        <taxon>Lactobacillales</taxon>
        <taxon>Enterococcaceae</taxon>
        <taxon>Enterococcus</taxon>
    </lineage>
</organism>
<dbReference type="SUPFAM" id="SSF46689">
    <property type="entry name" value="Homeodomain-like"/>
    <property type="match status" value="1"/>
</dbReference>
<reference evidence="1 2" key="1">
    <citation type="submission" date="2014-12" db="EMBL/GenBank/DDBJ databases">
        <title>Draft genome sequences of 29 type strains of Enterococci.</title>
        <authorList>
            <person name="Zhong Z."/>
            <person name="Sun Z."/>
            <person name="Liu W."/>
            <person name="Zhang W."/>
            <person name="Zhang H."/>
        </authorList>
    </citation>
    <scope>NUCLEOTIDE SEQUENCE [LARGE SCALE GENOMIC DNA]</scope>
    <source>
        <strain evidence="1 2">DSM 17029</strain>
    </source>
</reference>
<dbReference type="EMBL" id="JXKH01000001">
    <property type="protein sequence ID" value="OJG19929.1"/>
    <property type="molecule type" value="Genomic_DNA"/>
</dbReference>